<feature type="compositionally biased region" description="Polar residues" evidence="1">
    <location>
        <begin position="28"/>
        <end position="39"/>
    </location>
</feature>
<proteinExistence type="evidence at transcript level"/>
<dbReference type="EMBL" id="LR786412">
    <property type="protein sequence ID" value="CAB3260801.1"/>
    <property type="molecule type" value="mRNA"/>
</dbReference>
<dbReference type="PANTHER" id="PTHR46723:SF1">
    <property type="entry name" value="LEUCINE-RICH REPEAT AND IQ DOMAIN-CONTAINING PROTEIN 3"/>
    <property type="match status" value="1"/>
</dbReference>
<evidence type="ECO:0000256" key="1">
    <source>
        <dbReference type="SAM" id="MobiDB-lite"/>
    </source>
</evidence>
<dbReference type="InterPro" id="IPR052859">
    <property type="entry name" value="LRR-IQ_domain_protein"/>
</dbReference>
<organism evidence="2">
    <name type="scientific">Phallusia mammillata</name>
    <dbReference type="NCBI Taxonomy" id="59560"/>
    <lineage>
        <taxon>Eukaryota</taxon>
        <taxon>Metazoa</taxon>
        <taxon>Chordata</taxon>
        <taxon>Tunicata</taxon>
        <taxon>Ascidiacea</taxon>
        <taxon>Phlebobranchia</taxon>
        <taxon>Ascidiidae</taxon>
        <taxon>Phallusia</taxon>
    </lineage>
</organism>
<protein>
    <submittedName>
        <fullName evidence="2">Uncharacterized protein LOC100176074</fullName>
    </submittedName>
</protein>
<gene>
    <name evidence="2" type="primary">LOC100176074-001</name>
</gene>
<feature type="region of interest" description="Disordered" evidence="1">
    <location>
        <begin position="23"/>
        <end position="50"/>
    </location>
</feature>
<dbReference type="PROSITE" id="PS51450">
    <property type="entry name" value="LRR"/>
    <property type="match status" value="2"/>
</dbReference>
<dbReference type="InterPro" id="IPR032675">
    <property type="entry name" value="LRR_dom_sf"/>
</dbReference>
<name>A0A6F9DFN5_9ASCI</name>
<dbReference type="AlphaFoldDB" id="A0A6F9DFN5"/>
<dbReference type="InterPro" id="IPR001611">
    <property type="entry name" value="Leu-rich_rpt"/>
</dbReference>
<dbReference type="SUPFAM" id="SSF52058">
    <property type="entry name" value="L domain-like"/>
    <property type="match status" value="1"/>
</dbReference>
<dbReference type="Pfam" id="PF13855">
    <property type="entry name" value="LRR_8"/>
    <property type="match status" value="1"/>
</dbReference>
<accession>A0A6F9DFN5</accession>
<dbReference type="Gene3D" id="3.80.10.10">
    <property type="entry name" value="Ribonuclease Inhibitor"/>
    <property type="match status" value="1"/>
</dbReference>
<dbReference type="PANTHER" id="PTHR46723">
    <property type="entry name" value="LEUCINE-RICH REPEAT AND IQ DOMAIN-CONTAINING PROTEIN 3"/>
    <property type="match status" value="1"/>
</dbReference>
<reference evidence="2" key="1">
    <citation type="submission" date="2020-04" db="EMBL/GenBank/DDBJ databases">
        <authorList>
            <person name="Neveu A P."/>
        </authorList>
    </citation>
    <scope>NUCLEOTIDE SEQUENCE</scope>
    <source>
        <tissue evidence="2">Whole embryo</tissue>
    </source>
</reference>
<evidence type="ECO:0000313" key="2">
    <source>
        <dbReference type="EMBL" id="CAB3260801.1"/>
    </source>
</evidence>
<sequence>MMAVNGPEQGFDISLLAKSVGVTKPDLPSQQSNKQGQTSSRKKQRDGRLQSKFDTRLGDAALRQAVEGGYLMSPTRAFLLDRCKTSNQQTRSLKEIEYIHLTNFHVRSLGHIQSCRHLRVCILHNNYLTRFNALENCPCLIRLDLHSNQITKLPDEQFWEKMESLQVLNLHDNGIGKLESVQALSACPSLVALTLYDTPLSLKHNYRHHTVNTIWSLKAIDHHVVGDEEIIEDAIFSKRFIALNPALMVDLCPKETEV</sequence>